<keyword evidence="3 10" id="KW-0812">Transmembrane</keyword>
<dbReference type="Pfam" id="PF25562">
    <property type="entry name" value="CNBH_CNNM2_C"/>
    <property type="match status" value="2"/>
</dbReference>
<dbReference type="SUPFAM" id="SSF54631">
    <property type="entry name" value="CBS-domain pair"/>
    <property type="match status" value="1"/>
</dbReference>
<protein>
    <submittedName>
        <fullName evidence="15">Metal transporter CNNM4</fullName>
    </submittedName>
</protein>
<dbReference type="GO" id="GO:0040018">
    <property type="term" value="P:positive regulation of multicellular organism growth"/>
    <property type="evidence" value="ECO:0007669"/>
    <property type="project" value="UniProtKB-ARBA"/>
</dbReference>
<evidence type="ECO:0000259" key="13">
    <source>
        <dbReference type="PROSITE" id="PS51371"/>
    </source>
</evidence>
<dbReference type="Proteomes" id="UP000031036">
    <property type="component" value="Unassembled WGS sequence"/>
</dbReference>
<dbReference type="InterPro" id="IPR044751">
    <property type="entry name" value="Ion_transp-like_CBS"/>
</dbReference>
<feature type="domain" description="CBS" evidence="13">
    <location>
        <begin position="490"/>
        <end position="557"/>
    </location>
</feature>
<dbReference type="InterPro" id="IPR046342">
    <property type="entry name" value="CBS_dom_sf"/>
</dbReference>
<evidence type="ECO:0000256" key="4">
    <source>
        <dbReference type="ARBA" id="ARBA00022737"/>
    </source>
</evidence>
<dbReference type="InterPro" id="IPR002550">
    <property type="entry name" value="CNNM"/>
</dbReference>
<dbReference type="AlphaFoldDB" id="A0A0B2V164"/>
<evidence type="ECO:0000256" key="6">
    <source>
        <dbReference type="ARBA" id="ARBA00023065"/>
    </source>
</evidence>
<evidence type="ECO:0000256" key="10">
    <source>
        <dbReference type="PROSITE-ProRule" id="PRU01193"/>
    </source>
</evidence>
<evidence type="ECO:0000256" key="12">
    <source>
        <dbReference type="SAM" id="Phobius"/>
    </source>
</evidence>
<dbReference type="GO" id="GO:0008340">
    <property type="term" value="P:determination of adult lifespan"/>
    <property type="evidence" value="ECO:0007669"/>
    <property type="project" value="UniProtKB-ARBA"/>
</dbReference>
<evidence type="ECO:0000259" key="14">
    <source>
        <dbReference type="PROSITE" id="PS51846"/>
    </source>
</evidence>
<feature type="transmembrane region" description="Helical" evidence="12">
    <location>
        <begin position="69"/>
        <end position="87"/>
    </location>
</feature>
<dbReference type="OrthoDB" id="5353557at2759"/>
<dbReference type="CDD" id="cd04590">
    <property type="entry name" value="CBS_pair_CorC_HlyC_assoc"/>
    <property type="match status" value="1"/>
</dbReference>
<name>A0A0B2V164_TOXCA</name>
<dbReference type="Pfam" id="PF01595">
    <property type="entry name" value="CNNM"/>
    <property type="match status" value="1"/>
</dbReference>
<dbReference type="Gene3D" id="3.10.580.10">
    <property type="entry name" value="CBS-domain"/>
    <property type="match status" value="1"/>
</dbReference>
<keyword evidence="6" id="KW-0406">Ion transport</keyword>
<dbReference type="PANTHER" id="PTHR12064:SF94">
    <property type="entry name" value="UNEXTENDED PROTEIN"/>
    <property type="match status" value="1"/>
</dbReference>
<dbReference type="GO" id="GO:0015693">
    <property type="term" value="P:magnesium ion transport"/>
    <property type="evidence" value="ECO:0007669"/>
    <property type="project" value="UniProtKB-ARBA"/>
</dbReference>
<dbReference type="GO" id="GO:0032026">
    <property type="term" value="P:response to magnesium ion"/>
    <property type="evidence" value="ECO:0007669"/>
    <property type="project" value="UniProtKB-ARBA"/>
</dbReference>
<accession>A0A0B2V164</accession>
<evidence type="ECO:0000256" key="2">
    <source>
        <dbReference type="ARBA" id="ARBA00010484"/>
    </source>
</evidence>
<feature type="transmembrane region" description="Helical" evidence="12">
    <location>
        <begin position="287"/>
        <end position="307"/>
    </location>
</feature>
<feature type="region of interest" description="Disordered" evidence="11">
    <location>
        <begin position="818"/>
        <end position="901"/>
    </location>
</feature>
<gene>
    <name evidence="15" type="primary">cnnm4</name>
    <name evidence="15" type="ORF">Tcan_15358</name>
</gene>
<comment type="caution">
    <text evidence="15">The sequence shown here is derived from an EMBL/GenBank/DDBJ whole genome shotgun (WGS) entry which is preliminary data.</text>
</comment>
<organism evidence="15 16">
    <name type="scientific">Toxocara canis</name>
    <name type="common">Canine roundworm</name>
    <dbReference type="NCBI Taxonomy" id="6265"/>
    <lineage>
        <taxon>Eukaryota</taxon>
        <taxon>Metazoa</taxon>
        <taxon>Ecdysozoa</taxon>
        <taxon>Nematoda</taxon>
        <taxon>Chromadorea</taxon>
        <taxon>Rhabditida</taxon>
        <taxon>Spirurina</taxon>
        <taxon>Ascaridomorpha</taxon>
        <taxon>Ascaridoidea</taxon>
        <taxon>Toxocaridae</taxon>
        <taxon>Toxocara</taxon>
    </lineage>
</organism>
<feature type="compositionally biased region" description="Basic and acidic residues" evidence="11">
    <location>
        <begin position="841"/>
        <end position="857"/>
    </location>
</feature>
<keyword evidence="5 10" id="KW-1133">Transmembrane helix</keyword>
<feature type="compositionally biased region" description="Acidic residues" evidence="11">
    <location>
        <begin position="864"/>
        <end position="878"/>
    </location>
</feature>
<keyword evidence="4" id="KW-0677">Repeat</keyword>
<dbReference type="PROSITE" id="PS51371">
    <property type="entry name" value="CBS"/>
    <property type="match status" value="1"/>
</dbReference>
<evidence type="ECO:0000256" key="8">
    <source>
        <dbReference type="ARBA" id="ARBA00023136"/>
    </source>
</evidence>
<dbReference type="InterPro" id="IPR000644">
    <property type="entry name" value="CBS_dom"/>
</dbReference>
<comment type="subcellular location">
    <subcellularLocation>
        <location evidence="1">Basolateral cell membrane</location>
        <topology evidence="1">Multi-pass membrane protein</topology>
    </subcellularLocation>
</comment>
<reference evidence="15 16" key="1">
    <citation type="submission" date="2014-11" db="EMBL/GenBank/DDBJ databases">
        <title>Genetic blueprint of the zoonotic pathogen Toxocara canis.</title>
        <authorList>
            <person name="Zhu X.-Q."/>
            <person name="Korhonen P.K."/>
            <person name="Cai H."/>
            <person name="Young N.D."/>
            <person name="Nejsum P."/>
            <person name="von Samson-Himmelstjerna G."/>
            <person name="Boag P.R."/>
            <person name="Tan P."/>
            <person name="Li Q."/>
            <person name="Min J."/>
            <person name="Yang Y."/>
            <person name="Wang X."/>
            <person name="Fang X."/>
            <person name="Hall R.S."/>
            <person name="Hofmann A."/>
            <person name="Sternberg P.W."/>
            <person name="Jex A.R."/>
            <person name="Gasser R.B."/>
        </authorList>
    </citation>
    <scope>NUCLEOTIDE SEQUENCE [LARGE SCALE GENOMIC DNA]</scope>
    <source>
        <strain evidence="15">PN_DK_2014</strain>
    </source>
</reference>
<evidence type="ECO:0000256" key="7">
    <source>
        <dbReference type="ARBA" id="ARBA00023122"/>
    </source>
</evidence>
<dbReference type="GO" id="GO:0022857">
    <property type="term" value="F:transmembrane transporter activity"/>
    <property type="evidence" value="ECO:0007669"/>
    <property type="project" value="TreeGrafter"/>
</dbReference>
<dbReference type="STRING" id="6265.A0A0B2V164"/>
<dbReference type="FunFam" id="3.10.580.10:FF:000006">
    <property type="entry name" value="DUF21 and CBS domain protein"/>
    <property type="match status" value="1"/>
</dbReference>
<feature type="transmembrane region" description="Helical" evidence="12">
    <location>
        <begin position="343"/>
        <end position="363"/>
    </location>
</feature>
<feature type="transmembrane region" description="Helical" evidence="12">
    <location>
        <begin position="232"/>
        <end position="255"/>
    </location>
</feature>
<proteinExistence type="inferred from homology"/>
<dbReference type="InterPro" id="IPR045095">
    <property type="entry name" value="ACDP"/>
</dbReference>
<evidence type="ECO:0000256" key="9">
    <source>
        <dbReference type="PROSITE-ProRule" id="PRU00703"/>
    </source>
</evidence>
<evidence type="ECO:0000256" key="11">
    <source>
        <dbReference type="SAM" id="MobiDB-lite"/>
    </source>
</evidence>
<feature type="domain" description="CNNM transmembrane" evidence="14">
    <location>
        <begin position="224"/>
        <end position="404"/>
    </location>
</feature>
<dbReference type="PROSITE" id="PS51846">
    <property type="entry name" value="CNNM"/>
    <property type="match status" value="1"/>
</dbReference>
<dbReference type="GO" id="GO:1905941">
    <property type="term" value="P:positive regulation of gonad development"/>
    <property type="evidence" value="ECO:0007669"/>
    <property type="project" value="UniProtKB-ARBA"/>
</dbReference>
<keyword evidence="6" id="KW-0813">Transport</keyword>
<feature type="transmembrane region" description="Helical" evidence="12">
    <location>
        <begin position="313"/>
        <end position="331"/>
    </location>
</feature>
<keyword evidence="16" id="KW-1185">Reference proteome</keyword>
<evidence type="ECO:0000256" key="1">
    <source>
        <dbReference type="ARBA" id="ARBA00004554"/>
    </source>
</evidence>
<dbReference type="GO" id="GO:0016323">
    <property type="term" value="C:basolateral plasma membrane"/>
    <property type="evidence" value="ECO:0007669"/>
    <property type="project" value="UniProtKB-SubCell"/>
</dbReference>
<evidence type="ECO:0000256" key="5">
    <source>
        <dbReference type="ARBA" id="ARBA00022989"/>
    </source>
</evidence>
<evidence type="ECO:0000313" key="16">
    <source>
        <dbReference type="Proteomes" id="UP000031036"/>
    </source>
</evidence>
<keyword evidence="8 10" id="KW-0472">Membrane</keyword>
<keyword evidence="7 9" id="KW-0129">CBS domain</keyword>
<evidence type="ECO:0000256" key="3">
    <source>
        <dbReference type="ARBA" id="ARBA00022692"/>
    </source>
</evidence>
<dbReference type="Pfam" id="PF00571">
    <property type="entry name" value="CBS"/>
    <property type="match status" value="1"/>
</dbReference>
<dbReference type="GO" id="GO:0040026">
    <property type="term" value="P:positive regulation of vulval development"/>
    <property type="evidence" value="ECO:0007669"/>
    <property type="project" value="UniProtKB-ARBA"/>
</dbReference>
<comment type="similarity">
    <text evidence="2">Belongs to the ACDP family.</text>
</comment>
<evidence type="ECO:0000313" key="15">
    <source>
        <dbReference type="EMBL" id="KHN77181.1"/>
    </source>
</evidence>
<dbReference type="PANTHER" id="PTHR12064">
    <property type="entry name" value="METAL TRANSPORTER CNNM"/>
    <property type="match status" value="1"/>
</dbReference>
<dbReference type="EMBL" id="JPKZ01002352">
    <property type="protein sequence ID" value="KHN77181.1"/>
    <property type="molecule type" value="Genomic_DNA"/>
</dbReference>
<sequence>MSTNRTNVPIMSTLLRSLFVNGNIQKVISSKKDLPYFLCSQSWILSNYYVKVDASSVLLAEISMRRNDFAVLSTVLVVVLVFTDAAVTNANSNQSHAKAAVVLGLRAEAPEDSSYGYDSKGVCIINPNTDVKIVIYGIHLENLAALLFTASDECTNVTRTITADQFLVHFEHKAIFMLSLPHLPVNIGAYKICVKQRNSALNADLRPLDDVRTFFTTEHPPREHYLPIPLQISIIAVLLVLSALFSGLTLGLMSLTPIELELVQKSGSPTEQRYASTILPVRREGNLLLCALLLGNVIVNSAISILFGDLTSGFLALFISSAGIVIFGEIIPQSICVKKGLAVGANTIFITRLFILITFPVAWPISKLLDYLLGDEYVAYDRKRLMELIKLSVRDDTSGLADELKIAVGAMEIADKVVKDVMTKICDVFMLPDTTVLNTKNVAEIVRMGYTRIPVYAHGDKNNVTDVLFVKDLALIDPDDNFTVKTVCGYHKHPVKFVDSDAPLRGVLEDFKKGDAHLAMVRQLAPDSGGDPLYELVGIVTLEDIVEEILQAEIVDEFDVVTDNVNRIKRMNYQTRDISKFFEKETTETQVSMQIQMVAEQWLVANEPAFGENLIDRGVLQRLIRTCARHVDVSSLMALAGDPVVVPRIAKLYTKGELSDRFILILEGRATVTIGQVDVSSLMALAGDPVVVPRIAKLYTKGELSDRFILILEGRATVTIGQGEMKFDAGPWHSFGSEILKKLIANAKNLARSTSIADAGELNAVRRPDLAFVPDYSVIVSDECTFLEITTTTYINAHRSTLMQREIGRHDIMGSLGSVEEECSSEKDDDAEAEYSQSGKGDAKADCSKNGSPRHDIMGSLGSVEEECSSEKDDDAEAEYSQSGKGDAKADCSKNDGAPTSRVLRKAPHMLNRRTRSEPSGGEPAILLVEGESQIPVMDAWQQRVSEIVFLGLIAELREKIRLLPVAVKRHRK</sequence>
<feature type="compositionally biased region" description="Acidic residues" evidence="11">
    <location>
        <begin position="819"/>
        <end position="833"/>
    </location>
</feature>
<dbReference type="GO" id="GO:0010960">
    <property type="term" value="P:magnesium ion homeostasis"/>
    <property type="evidence" value="ECO:0007669"/>
    <property type="project" value="InterPro"/>
</dbReference>